<reference evidence="3 4" key="1">
    <citation type="submission" date="2016-08" db="EMBL/GenBank/DDBJ databases">
        <authorList>
            <person name="Seilhamer J.J."/>
        </authorList>
    </citation>
    <scope>NUCLEOTIDE SEQUENCE [LARGE SCALE GENOMIC DNA]</scope>
    <source>
        <strain evidence="3 4">ANC 4874</strain>
    </source>
</reference>
<dbReference type="InterPro" id="IPR024402">
    <property type="entry name" value="DUF2726"/>
</dbReference>
<dbReference type="Proteomes" id="UP000243661">
    <property type="component" value="Unassembled WGS sequence"/>
</dbReference>
<sequence length="181" mass="21463">MIIYILIGILVLCYVLYMAWKSLNSRTQKKDSVLKQRAVFNINQQITFMRLKEILPESTILAHVSFDALLTTKYTRTRHKYRNMAADFVILDDAHQIKTIIALDDPMALKRPQDAQYQDALLEMAGYQVIRYSSVPEFYQLKQDFLLEKFPHHILDAHLEDDRKKYSFYPDLKRKKVRLFS</sequence>
<evidence type="ECO:0000313" key="4">
    <source>
        <dbReference type="Proteomes" id="UP000243661"/>
    </source>
</evidence>
<dbReference type="Proteomes" id="UP001632339">
    <property type="component" value="Unassembled WGS sequence"/>
</dbReference>
<evidence type="ECO:0000313" key="2">
    <source>
        <dbReference type="EMBL" id="MFN0297942.1"/>
    </source>
</evidence>
<accession>A0A1C4GWR4</accession>
<evidence type="ECO:0000313" key="5">
    <source>
        <dbReference type="Proteomes" id="UP001632339"/>
    </source>
</evidence>
<dbReference type="AlphaFoldDB" id="A0A1C4GWR4"/>
<dbReference type="Pfam" id="PF10881">
    <property type="entry name" value="DUF2726"/>
    <property type="match status" value="1"/>
</dbReference>
<dbReference type="EMBL" id="FMBK01000010">
    <property type="protein sequence ID" value="SCC72592.1"/>
    <property type="molecule type" value="Genomic_DNA"/>
</dbReference>
<reference evidence="2 5" key="2">
    <citation type="submission" date="2024-12" db="EMBL/GenBank/DDBJ databases">
        <title>C001-4G Acinetobacter sp. assembled genome.</title>
        <authorList>
            <person name="D'Arcy K."/>
            <person name="Kingdon A.D.H."/>
            <person name="Breen A."/>
            <person name="Mckeown C."/>
            <person name="Allman E."/>
            <person name="Sharma P."/>
            <person name="Mcleman A."/>
            <person name="Roberts A.P."/>
        </authorList>
    </citation>
    <scope>NUCLEOTIDE SEQUENCE [LARGE SCALE GENOMIC DNA]</scope>
    <source>
        <strain evidence="2 5">C1-4G</strain>
    </source>
</reference>
<gene>
    <name evidence="2" type="ORF">ACKVE0_10465</name>
    <name evidence="3" type="ORF">GA0116959_110119</name>
</gene>
<organism evidence="3 4">
    <name type="scientific">Acinetobacter albensis</name>
    <dbReference type="NCBI Taxonomy" id="1673609"/>
    <lineage>
        <taxon>Bacteria</taxon>
        <taxon>Pseudomonadati</taxon>
        <taxon>Pseudomonadota</taxon>
        <taxon>Gammaproteobacteria</taxon>
        <taxon>Moraxellales</taxon>
        <taxon>Moraxellaceae</taxon>
        <taxon>Acinetobacter</taxon>
    </lineage>
</organism>
<dbReference type="OrthoDB" id="6710820at2"/>
<keyword evidence="5" id="KW-1185">Reference proteome</keyword>
<protein>
    <submittedName>
        <fullName evidence="2">DUF2726 domain-containing protein</fullName>
    </submittedName>
</protein>
<dbReference type="RefSeq" id="WP_092720558.1">
    <property type="nucleotide sequence ID" value="NZ_FMBK01000010.1"/>
</dbReference>
<evidence type="ECO:0000313" key="3">
    <source>
        <dbReference type="EMBL" id="SCC72592.1"/>
    </source>
</evidence>
<dbReference type="EMBL" id="JBJXCW010000010">
    <property type="protein sequence ID" value="MFN0297942.1"/>
    <property type="molecule type" value="Genomic_DNA"/>
</dbReference>
<evidence type="ECO:0000259" key="1">
    <source>
        <dbReference type="Pfam" id="PF10881"/>
    </source>
</evidence>
<feature type="domain" description="DUF2726" evidence="1">
    <location>
        <begin position="37"/>
        <end position="138"/>
    </location>
</feature>
<name>A0A1C4GWR4_9GAMM</name>
<proteinExistence type="predicted"/>